<dbReference type="AlphaFoldDB" id="A0AAV1F9U2"/>
<feature type="region of interest" description="Disordered" evidence="1">
    <location>
        <begin position="65"/>
        <end position="88"/>
    </location>
</feature>
<keyword evidence="3" id="KW-1185">Reference proteome</keyword>
<gene>
    <name evidence="2" type="ORF">XNOV1_A023561</name>
</gene>
<dbReference type="Proteomes" id="UP001178508">
    <property type="component" value="Chromosome 5"/>
</dbReference>
<reference evidence="2" key="1">
    <citation type="submission" date="2023-08" db="EMBL/GenBank/DDBJ databases">
        <authorList>
            <person name="Alioto T."/>
            <person name="Alioto T."/>
            <person name="Gomez Garrido J."/>
        </authorList>
    </citation>
    <scope>NUCLEOTIDE SEQUENCE</scope>
</reference>
<evidence type="ECO:0000313" key="2">
    <source>
        <dbReference type="EMBL" id="CAJ1057428.1"/>
    </source>
</evidence>
<sequence>MEVVRDPIRLTAGPATGVQPAPPSVVPVIPTVPLPSALLASLPAPSFGSSDTAVLRTAPLPSVPPAPLPVQPPSASAAPLPVPPSGSDGVVRRRTVRSTAGHHSNLHHLPRPVNEAAQAGPPAPITVQTEDIKVGCVPPPDLSLPASSARPLPGRRPYCSPRSTDLAFGVWGRDCRARSPLSSKPSCRSPRAAHGCLRLLCRLSSPLSLLDGTKTPGG</sequence>
<organism evidence="2 3">
    <name type="scientific">Xyrichtys novacula</name>
    <name type="common">Pearly razorfish</name>
    <name type="synonym">Hemipteronotus novacula</name>
    <dbReference type="NCBI Taxonomy" id="13765"/>
    <lineage>
        <taxon>Eukaryota</taxon>
        <taxon>Metazoa</taxon>
        <taxon>Chordata</taxon>
        <taxon>Craniata</taxon>
        <taxon>Vertebrata</taxon>
        <taxon>Euteleostomi</taxon>
        <taxon>Actinopterygii</taxon>
        <taxon>Neopterygii</taxon>
        <taxon>Teleostei</taxon>
        <taxon>Neoteleostei</taxon>
        <taxon>Acanthomorphata</taxon>
        <taxon>Eupercaria</taxon>
        <taxon>Labriformes</taxon>
        <taxon>Labridae</taxon>
        <taxon>Xyrichtys</taxon>
    </lineage>
</organism>
<proteinExistence type="predicted"/>
<feature type="region of interest" description="Disordered" evidence="1">
    <location>
        <begin position="1"/>
        <end position="24"/>
    </location>
</feature>
<accession>A0AAV1F9U2</accession>
<evidence type="ECO:0000256" key="1">
    <source>
        <dbReference type="SAM" id="MobiDB-lite"/>
    </source>
</evidence>
<name>A0AAV1F9U2_XYRNO</name>
<evidence type="ECO:0000313" key="3">
    <source>
        <dbReference type="Proteomes" id="UP001178508"/>
    </source>
</evidence>
<dbReference type="EMBL" id="OY660868">
    <property type="protein sequence ID" value="CAJ1057428.1"/>
    <property type="molecule type" value="Genomic_DNA"/>
</dbReference>
<protein>
    <submittedName>
        <fullName evidence="2">Uncharacterized protein LOC115566842</fullName>
    </submittedName>
</protein>
<feature type="region of interest" description="Disordered" evidence="1">
    <location>
        <begin position="100"/>
        <end position="120"/>
    </location>
</feature>